<protein>
    <submittedName>
        <fullName evidence="1">Aldose 1-epimerase</fullName>
    </submittedName>
</protein>
<sequence>MIDERAHTMSAGDFAATFLPERGMLGVSLTHRGEEILRLVDEFEAATTTGKSIGIPLNHPWANRLSGSEYRAAGRKVDLDPESPLLQRDWNDIIIHGVPWARLTWQQLDASETSLASRLDWNRPELLEVFPYEHQVEITASLDGQGLTVTTAVIASGKDSVPVSFGFHPYIAVPGLSRRDWHLVLPQMQVIVLDERLLPVGDRKPFAGHDGPLGDLEFDHGFAFESEPATMSIAGNGRRVSVDFLRGFPYAQIYAPSSHDHISLEPMTAPANALISGEGLRVLAPGERFEAVFRIRVDDMPE</sequence>
<dbReference type="Proteomes" id="UP001589896">
    <property type="component" value="Unassembled WGS sequence"/>
</dbReference>
<dbReference type="InterPro" id="IPR011013">
    <property type="entry name" value="Gal_mutarotase_sf_dom"/>
</dbReference>
<dbReference type="InterPro" id="IPR014718">
    <property type="entry name" value="GH-type_carb-bd"/>
</dbReference>
<dbReference type="Pfam" id="PF01263">
    <property type="entry name" value="Aldose_epim"/>
    <property type="match status" value="1"/>
</dbReference>
<keyword evidence="2" id="KW-1185">Reference proteome</keyword>
<evidence type="ECO:0000313" key="1">
    <source>
        <dbReference type="EMBL" id="MFC0679085.1"/>
    </source>
</evidence>
<dbReference type="EMBL" id="JBHLTG010000003">
    <property type="protein sequence ID" value="MFC0679085.1"/>
    <property type="molecule type" value="Genomic_DNA"/>
</dbReference>
<reference evidence="1 2" key="1">
    <citation type="submission" date="2024-09" db="EMBL/GenBank/DDBJ databases">
        <authorList>
            <person name="Sun Q."/>
            <person name="Mori K."/>
        </authorList>
    </citation>
    <scope>NUCLEOTIDE SEQUENCE [LARGE SCALE GENOMIC DNA]</scope>
    <source>
        <strain evidence="1 2">KCTC 23076</strain>
    </source>
</reference>
<gene>
    <name evidence="1" type="ORF">ACFFGH_14680</name>
</gene>
<dbReference type="SUPFAM" id="SSF74650">
    <property type="entry name" value="Galactose mutarotase-like"/>
    <property type="match status" value="1"/>
</dbReference>
<evidence type="ECO:0000313" key="2">
    <source>
        <dbReference type="Proteomes" id="UP001589896"/>
    </source>
</evidence>
<dbReference type="RefSeq" id="WP_386669485.1">
    <property type="nucleotide sequence ID" value="NZ_JBHLTG010000003.1"/>
</dbReference>
<proteinExistence type="predicted"/>
<dbReference type="Gene3D" id="2.70.98.10">
    <property type="match status" value="1"/>
</dbReference>
<dbReference type="InterPro" id="IPR008183">
    <property type="entry name" value="Aldose_1/G6P_1-epimerase"/>
</dbReference>
<accession>A0ABV6RQ38</accession>
<dbReference type="CDD" id="cd01081">
    <property type="entry name" value="Aldose_epim"/>
    <property type="match status" value="1"/>
</dbReference>
<name>A0ABV6RQ38_9GAMM</name>
<organism evidence="1 2">
    <name type="scientific">Lysobacter korlensis</name>
    <dbReference type="NCBI Taxonomy" id="553636"/>
    <lineage>
        <taxon>Bacteria</taxon>
        <taxon>Pseudomonadati</taxon>
        <taxon>Pseudomonadota</taxon>
        <taxon>Gammaproteobacteria</taxon>
        <taxon>Lysobacterales</taxon>
        <taxon>Lysobacteraceae</taxon>
        <taxon>Lysobacter</taxon>
    </lineage>
</organism>
<comment type="caution">
    <text evidence="1">The sequence shown here is derived from an EMBL/GenBank/DDBJ whole genome shotgun (WGS) entry which is preliminary data.</text>
</comment>